<evidence type="ECO:0000256" key="5">
    <source>
        <dbReference type="ARBA" id="ARBA00023242"/>
    </source>
</evidence>
<evidence type="ECO:0000313" key="10">
    <source>
        <dbReference type="EnsemblMetazoa" id="ASIC011466-PA"/>
    </source>
</evidence>
<comment type="subcellular location">
    <subcellularLocation>
        <location evidence="1">Nucleus</location>
    </subcellularLocation>
</comment>
<dbReference type="InterPro" id="IPR051575">
    <property type="entry name" value="Myb-like_DNA-bd"/>
</dbReference>
<sequence length="1144" mass="131292">MSNLSSDNESSFATESETENEYFWNEETSRNHECYTTEVEDIIRQNVDVTTANAIALNHHYQAKLRQLRTQIETLLQQCQTRLKDVDTLVDNMRYNRKESIPYKVRIPGYICGQPFFKDHELYPGPHNADYLYRKNVKKEFFPLDMFENTETHWTPKDKTKMKDGILKQVVEFLRREGELRAKMCGSASQAEQIRKDIISYRTLSLEALWPKLQSYDDGKFGGQCFKVDWLVISNVSVSGRHTAAACEGMWNQYLKPGLKKGLWKQEEECLLMTAVRQHNYQDWCSIAQSVSNRSEYQCFVHFRTCFSQQAHIEKKPWTPDEDALLLRMVQENRIGNNVIWNKVVEKMPNRNKVQVYHRYKYTLTRPLKGAKFTPVEDCVITAYVQQYGDDFKYFPEHLLPGRTMKQIYARYNNTLRYVDKHTGWTLDEDKRLMSYIGEHLTEEGPEKISWSDCSRYLVNHSRASCRTRYYTIEKFLEKYPNATLEDVPRRAGKKLSTDITHENWMKTIVDIRNTTSEINNSYDDGKLCETFKTVGEWALYDQMKFCFRYQFGHKLAVESTRKSVHTRTKLLLHRLGGFHQEGVISSGTYFLNEEDQSTMTAVINSPLDWSKPQTDKKENDGSNEPVFCRIPPNYNTVLGLRGLCLNFHYESKTHSSVSRKLSRFKPTKDAEYNTAVELFIERFKAIFHWSMLLVKLNIDEIVFVTGEEDQHAEAITISDIVDEKPCSSGHPLRASHVDCLERNFVEKTRRATRKKHTSIGKVMQVSENKNSPNQSTDIAVSLYHDNNCDMPIVKNITIINPWDLPVSCDQTLTPGDNHSDFNHPPTTIQPTGVQKTYKKSRQTNVQKPTEVLKKIRKSNTRSKRKTAIKAETADDQLSHGITCVVEELQNAEQHSAPKFVEVPEIVSVYSLVTVPASVALLTEEPTAESYNIQEVSDVANVTNSALKLNSDELTFYEKLNDGSAFKSVLSAKPVETHSRTMVLSVLDDGVDRLQSGENDSADPDPGKAEVHNQIRLALGEQQGTPRKELSTRNECSKDGFEINPLERRTIEDGENDEQKSFVNELIITNRSGEEFDYNCLIVEERTEVNEHNYANADPGVNVIQEINLTPTAGDTIPEQNIVEQTKATAGSRLGPASNESYNL</sequence>
<dbReference type="GO" id="GO:0001006">
    <property type="term" value="F:RNA polymerase III type 3 promoter sequence-specific DNA binding"/>
    <property type="evidence" value="ECO:0007669"/>
    <property type="project" value="TreeGrafter"/>
</dbReference>
<dbReference type="STRING" id="74873.A0A084W0I8"/>
<feature type="domain" description="Myb-like" evidence="7">
    <location>
        <begin position="310"/>
        <end position="364"/>
    </location>
</feature>
<dbReference type="EMBL" id="ATLV01019122">
    <property type="status" value="NOT_ANNOTATED_CDS"/>
    <property type="molecule type" value="Genomic_DNA"/>
</dbReference>
<evidence type="ECO:0000259" key="7">
    <source>
        <dbReference type="PROSITE" id="PS50090"/>
    </source>
</evidence>
<evidence type="ECO:0000313" key="11">
    <source>
        <dbReference type="Proteomes" id="UP000030765"/>
    </source>
</evidence>
<dbReference type="PROSITE" id="PS50090">
    <property type="entry name" value="MYB_LIKE"/>
    <property type="match status" value="3"/>
</dbReference>
<dbReference type="OrthoDB" id="7732024at2759"/>
<dbReference type="PANTHER" id="PTHR46621:SF1">
    <property type="entry name" value="SNRNA-ACTIVATING PROTEIN COMPLEX SUBUNIT 4"/>
    <property type="match status" value="1"/>
</dbReference>
<evidence type="ECO:0000259" key="8">
    <source>
        <dbReference type="PROSITE" id="PS51294"/>
    </source>
</evidence>
<dbReference type="GO" id="GO:0005634">
    <property type="term" value="C:nucleus"/>
    <property type="evidence" value="ECO:0007669"/>
    <property type="project" value="UniProtKB-SubCell"/>
</dbReference>
<proteinExistence type="predicted"/>
<dbReference type="PANTHER" id="PTHR46621">
    <property type="entry name" value="SNRNA-ACTIVATING PROTEIN COMPLEX SUBUNIT 4"/>
    <property type="match status" value="1"/>
</dbReference>
<organism evidence="9">
    <name type="scientific">Anopheles sinensis</name>
    <name type="common">Mosquito</name>
    <dbReference type="NCBI Taxonomy" id="74873"/>
    <lineage>
        <taxon>Eukaryota</taxon>
        <taxon>Metazoa</taxon>
        <taxon>Ecdysozoa</taxon>
        <taxon>Arthropoda</taxon>
        <taxon>Hexapoda</taxon>
        <taxon>Insecta</taxon>
        <taxon>Pterygota</taxon>
        <taxon>Neoptera</taxon>
        <taxon>Endopterygota</taxon>
        <taxon>Diptera</taxon>
        <taxon>Nematocera</taxon>
        <taxon>Culicoidea</taxon>
        <taxon>Culicidae</taxon>
        <taxon>Anophelinae</taxon>
        <taxon>Anopheles</taxon>
    </lineage>
</organism>
<dbReference type="Gene3D" id="1.10.10.60">
    <property type="entry name" value="Homeodomain-like"/>
    <property type="match status" value="4"/>
</dbReference>
<keyword evidence="2" id="KW-0805">Transcription regulation</keyword>
<dbReference type="CDD" id="cd00167">
    <property type="entry name" value="SANT"/>
    <property type="match status" value="4"/>
</dbReference>
<dbReference type="Pfam" id="PF13921">
    <property type="entry name" value="Myb_DNA-bind_6"/>
    <property type="match status" value="1"/>
</dbReference>
<evidence type="ECO:0000313" key="9">
    <source>
        <dbReference type="EMBL" id="KFB43732.1"/>
    </source>
</evidence>
<dbReference type="InterPro" id="IPR009057">
    <property type="entry name" value="Homeodomain-like_sf"/>
</dbReference>
<keyword evidence="3" id="KW-0238">DNA-binding</keyword>
<gene>
    <name evidence="9" type="ORF">ZHAS_00011466</name>
</gene>
<dbReference type="GO" id="GO:0000978">
    <property type="term" value="F:RNA polymerase II cis-regulatory region sequence-specific DNA binding"/>
    <property type="evidence" value="ECO:0007669"/>
    <property type="project" value="TreeGrafter"/>
</dbReference>
<feature type="region of interest" description="Disordered" evidence="6">
    <location>
        <begin position="818"/>
        <end position="848"/>
    </location>
</feature>
<feature type="compositionally biased region" description="Polar residues" evidence="6">
    <location>
        <begin position="1"/>
        <end position="15"/>
    </location>
</feature>
<reference evidence="10" key="2">
    <citation type="submission" date="2020-05" db="UniProtKB">
        <authorList>
            <consortium name="EnsemblMetazoa"/>
        </authorList>
    </citation>
    <scope>IDENTIFICATION</scope>
</reference>
<evidence type="ECO:0000256" key="6">
    <source>
        <dbReference type="SAM" id="MobiDB-lite"/>
    </source>
</evidence>
<dbReference type="Proteomes" id="UP000030765">
    <property type="component" value="Unassembled WGS sequence"/>
</dbReference>
<evidence type="ECO:0000256" key="4">
    <source>
        <dbReference type="ARBA" id="ARBA00023163"/>
    </source>
</evidence>
<protein>
    <submittedName>
        <fullName evidence="9">AGAP001156-PA-like protein</fullName>
    </submittedName>
</protein>
<evidence type="ECO:0000256" key="1">
    <source>
        <dbReference type="ARBA" id="ARBA00004123"/>
    </source>
</evidence>
<evidence type="ECO:0000256" key="3">
    <source>
        <dbReference type="ARBA" id="ARBA00023125"/>
    </source>
</evidence>
<feature type="domain" description="HTH myb-type" evidence="8">
    <location>
        <begin position="256"/>
        <end position="311"/>
    </location>
</feature>
<keyword evidence="11" id="KW-1185">Reference proteome</keyword>
<feature type="region of interest" description="Disordered" evidence="6">
    <location>
        <begin position="1"/>
        <end position="23"/>
    </location>
</feature>
<dbReference type="GO" id="GO:0042796">
    <property type="term" value="P:snRNA transcription by RNA polymerase III"/>
    <property type="evidence" value="ECO:0007669"/>
    <property type="project" value="TreeGrafter"/>
</dbReference>
<name>A0A084W0I8_ANOSI</name>
<feature type="domain" description="Myb-like" evidence="7">
    <location>
        <begin position="256"/>
        <end position="307"/>
    </location>
</feature>
<dbReference type="InterPro" id="IPR017930">
    <property type="entry name" value="Myb_dom"/>
</dbReference>
<keyword evidence="5" id="KW-0539">Nucleus</keyword>
<feature type="compositionally biased region" description="Polar residues" evidence="6">
    <location>
        <begin position="825"/>
        <end position="835"/>
    </location>
</feature>
<dbReference type="EnsemblMetazoa" id="ASIC011466-RA">
    <property type="protein sequence ID" value="ASIC011466-PA"/>
    <property type="gene ID" value="ASIC011466"/>
</dbReference>
<feature type="domain" description="HTH myb-type" evidence="8">
    <location>
        <begin position="315"/>
        <end position="368"/>
    </location>
</feature>
<dbReference type="VEuPathDB" id="VectorBase:ASIC011466"/>
<keyword evidence="4" id="KW-0804">Transcription</keyword>
<feature type="domain" description="Myb-like" evidence="7">
    <location>
        <begin position="425"/>
        <end position="474"/>
    </location>
</feature>
<dbReference type="GO" id="GO:0042795">
    <property type="term" value="P:snRNA transcription by RNA polymerase II"/>
    <property type="evidence" value="ECO:0007669"/>
    <property type="project" value="TreeGrafter"/>
</dbReference>
<accession>A0A084W0I8</accession>
<dbReference type="SUPFAM" id="SSF46689">
    <property type="entry name" value="Homeodomain-like"/>
    <property type="match status" value="3"/>
</dbReference>
<dbReference type="AlphaFoldDB" id="A0A084W0I8"/>
<dbReference type="PROSITE" id="PS51294">
    <property type="entry name" value="HTH_MYB"/>
    <property type="match status" value="2"/>
</dbReference>
<reference evidence="9 11" key="1">
    <citation type="journal article" date="2014" name="BMC Genomics">
        <title>Genome sequence of Anopheles sinensis provides insight into genetics basis of mosquito competence for malaria parasites.</title>
        <authorList>
            <person name="Zhou D."/>
            <person name="Zhang D."/>
            <person name="Ding G."/>
            <person name="Shi L."/>
            <person name="Hou Q."/>
            <person name="Ye Y."/>
            <person name="Xu Y."/>
            <person name="Zhou H."/>
            <person name="Xiong C."/>
            <person name="Li S."/>
            <person name="Yu J."/>
            <person name="Hong S."/>
            <person name="Yu X."/>
            <person name="Zou P."/>
            <person name="Chen C."/>
            <person name="Chang X."/>
            <person name="Wang W."/>
            <person name="Lv Y."/>
            <person name="Sun Y."/>
            <person name="Ma L."/>
            <person name="Shen B."/>
            <person name="Zhu C."/>
        </authorList>
    </citation>
    <scope>NUCLEOTIDE SEQUENCE [LARGE SCALE GENOMIC DNA]</scope>
</reference>
<dbReference type="InterPro" id="IPR001005">
    <property type="entry name" value="SANT/Myb"/>
</dbReference>
<evidence type="ECO:0000256" key="2">
    <source>
        <dbReference type="ARBA" id="ARBA00023015"/>
    </source>
</evidence>
<dbReference type="Pfam" id="PF00249">
    <property type="entry name" value="Myb_DNA-binding"/>
    <property type="match status" value="2"/>
</dbReference>
<dbReference type="GO" id="GO:0019185">
    <property type="term" value="C:snRNA-activating protein complex"/>
    <property type="evidence" value="ECO:0007669"/>
    <property type="project" value="TreeGrafter"/>
</dbReference>
<dbReference type="OMA" id="NRSEYQC"/>
<dbReference type="SMART" id="SM00717">
    <property type="entry name" value="SANT"/>
    <property type="match status" value="4"/>
</dbReference>
<dbReference type="EMBL" id="KE525262">
    <property type="protein sequence ID" value="KFB43732.1"/>
    <property type="molecule type" value="Genomic_DNA"/>
</dbReference>